<evidence type="ECO:0000313" key="2">
    <source>
        <dbReference type="EMBL" id="MBD2184144.1"/>
    </source>
</evidence>
<reference evidence="2" key="2">
    <citation type="submission" date="2020-08" db="EMBL/GenBank/DDBJ databases">
        <authorList>
            <person name="Chen M."/>
            <person name="Teng W."/>
            <person name="Zhao L."/>
            <person name="Hu C."/>
            <person name="Zhou Y."/>
            <person name="Han B."/>
            <person name="Song L."/>
            <person name="Shu W."/>
        </authorList>
    </citation>
    <scope>NUCLEOTIDE SEQUENCE</scope>
    <source>
        <strain evidence="2">FACHB-1375</strain>
    </source>
</reference>
<evidence type="ECO:0000313" key="3">
    <source>
        <dbReference type="Proteomes" id="UP000641646"/>
    </source>
</evidence>
<dbReference type="AlphaFoldDB" id="A0A926VI04"/>
<proteinExistence type="predicted"/>
<protein>
    <submittedName>
        <fullName evidence="2">Uncharacterized protein</fullName>
    </submittedName>
</protein>
<feature type="region of interest" description="Disordered" evidence="1">
    <location>
        <begin position="1"/>
        <end position="27"/>
    </location>
</feature>
<keyword evidence="3" id="KW-1185">Reference proteome</keyword>
<name>A0A926VI04_9CYAN</name>
<evidence type="ECO:0000256" key="1">
    <source>
        <dbReference type="SAM" id="MobiDB-lite"/>
    </source>
</evidence>
<dbReference type="EMBL" id="JACJPW010000074">
    <property type="protein sequence ID" value="MBD2184144.1"/>
    <property type="molecule type" value="Genomic_DNA"/>
</dbReference>
<feature type="compositionally biased region" description="Basic and acidic residues" evidence="1">
    <location>
        <begin position="1"/>
        <end position="10"/>
    </location>
</feature>
<sequence length="140" mass="16142">MMAKMKGKEPRKGKRIAPPPPLPSTPNYDLEPPVFCFRYLDKSHGLDSCDKDEKAALVSTLYKLSQLSWRELRLAPRHGVGYEIINRNSFLVPIPKHITEDVDLIAFRFSGLKPMVGYRNEAIFHIVWLDRSFEVYDHGN</sequence>
<organism evidence="2 3">
    <name type="scientific">Aerosakkonema funiforme FACHB-1375</name>
    <dbReference type="NCBI Taxonomy" id="2949571"/>
    <lineage>
        <taxon>Bacteria</taxon>
        <taxon>Bacillati</taxon>
        <taxon>Cyanobacteriota</taxon>
        <taxon>Cyanophyceae</taxon>
        <taxon>Oscillatoriophycideae</taxon>
        <taxon>Aerosakkonematales</taxon>
        <taxon>Aerosakkonemataceae</taxon>
        <taxon>Aerosakkonema</taxon>
    </lineage>
</organism>
<gene>
    <name evidence="2" type="ORF">H6G03_24250</name>
</gene>
<reference evidence="2" key="1">
    <citation type="journal article" date="2015" name="ISME J.">
        <title>Draft Genome Sequence of Streptomyces incarnatus NRRL8089, which Produces the Nucleoside Antibiotic Sinefungin.</title>
        <authorList>
            <person name="Oshima K."/>
            <person name="Hattori M."/>
            <person name="Shimizu H."/>
            <person name="Fukuda K."/>
            <person name="Nemoto M."/>
            <person name="Inagaki K."/>
            <person name="Tamura T."/>
        </authorList>
    </citation>
    <scope>NUCLEOTIDE SEQUENCE</scope>
    <source>
        <strain evidence="2">FACHB-1375</strain>
    </source>
</reference>
<comment type="caution">
    <text evidence="2">The sequence shown here is derived from an EMBL/GenBank/DDBJ whole genome shotgun (WGS) entry which is preliminary data.</text>
</comment>
<accession>A0A926VI04</accession>
<dbReference type="Proteomes" id="UP000641646">
    <property type="component" value="Unassembled WGS sequence"/>
</dbReference>